<dbReference type="InterPro" id="IPR050091">
    <property type="entry name" value="PKS_NRPS_Biosynth_Enz"/>
</dbReference>
<dbReference type="InterPro" id="IPR011032">
    <property type="entry name" value="GroES-like_sf"/>
</dbReference>
<dbReference type="InterPro" id="IPR009081">
    <property type="entry name" value="PP-bd_ACP"/>
</dbReference>
<dbReference type="PANTHER" id="PTHR43775:SF18">
    <property type="entry name" value="ENZYME, PUTATIVE (JCVI)-RELATED"/>
    <property type="match status" value="1"/>
</dbReference>
<dbReference type="Gene3D" id="3.10.129.110">
    <property type="entry name" value="Polyketide synthase dehydratase"/>
    <property type="match status" value="1"/>
</dbReference>
<dbReference type="GO" id="GO:0016787">
    <property type="term" value="F:hydrolase activity"/>
    <property type="evidence" value="ECO:0007669"/>
    <property type="project" value="UniProtKB-KW"/>
</dbReference>
<dbReference type="InterPro" id="IPR036291">
    <property type="entry name" value="NAD(P)-bd_dom_sf"/>
</dbReference>
<dbReference type="PANTHER" id="PTHR43775">
    <property type="entry name" value="FATTY ACID SYNTHASE"/>
    <property type="match status" value="1"/>
</dbReference>
<dbReference type="SMART" id="SM00826">
    <property type="entry name" value="PKS_DH"/>
    <property type="match status" value="1"/>
</dbReference>
<dbReference type="SMART" id="SM00825">
    <property type="entry name" value="PKS_KS"/>
    <property type="match status" value="1"/>
</dbReference>
<evidence type="ECO:0000259" key="7">
    <source>
        <dbReference type="PROSITE" id="PS50075"/>
    </source>
</evidence>
<dbReference type="InterPro" id="IPR018201">
    <property type="entry name" value="Ketoacyl_synth_AS"/>
</dbReference>
<dbReference type="InterPro" id="IPR020806">
    <property type="entry name" value="PKS_PP-bd"/>
</dbReference>
<dbReference type="SUPFAM" id="SSF47336">
    <property type="entry name" value="ACP-like"/>
    <property type="match status" value="1"/>
</dbReference>
<dbReference type="InterPro" id="IPR020807">
    <property type="entry name" value="PKS_DH"/>
</dbReference>
<feature type="active site" description="Proton acceptor; for dehydratase activity" evidence="5">
    <location>
        <position position="1019"/>
    </location>
</feature>
<keyword evidence="2" id="KW-0597">Phosphoprotein</keyword>
<dbReference type="Gene3D" id="1.10.1200.10">
    <property type="entry name" value="ACP-like"/>
    <property type="match status" value="1"/>
</dbReference>
<dbReference type="SMART" id="SM00829">
    <property type="entry name" value="PKS_ER"/>
    <property type="match status" value="1"/>
</dbReference>
<dbReference type="PROSITE" id="PS00606">
    <property type="entry name" value="KS3_1"/>
    <property type="match status" value="1"/>
</dbReference>
<dbReference type="Pfam" id="PF00698">
    <property type="entry name" value="Acyl_transf_1"/>
    <property type="match status" value="1"/>
</dbReference>
<evidence type="ECO:0000256" key="6">
    <source>
        <dbReference type="SAM" id="MobiDB-lite"/>
    </source>
</evidence>
<evidence type="ECO:0000313" key="11">
    <source>
        <dbReference type="Proteomes" id="UP000030104"/>
    </source>
</evidence>
<dbReference type="PROSITE" id="PS52019">
    <property type="entry name" value="PKS_MFAS_DH"/>
    <property type="match status" value="1"/>
</dbReference>
<dbReference type="InterPro" id="IPR056501">
    <property type="entry name" value="NAD-bd_HRPKS_sdrA"/>
</dbReference>
<dbReference type="SMART" id="SM00827">
    <property type="entry name" value="PKS_AT"/>
    <property type="match status" value="1"/>
</dbReference>
<dbReference type="SUPFAM" id="SSF52151">
    <property type="entry name" value="FabD/lysophospholipase-like"/>
    <property type="match status" value="1"/>
</dbReference>
<dbReference type="EMBL" id="JQGA01000951">
    <property type="protein sequence ID" value="KGO71202.1"/>
    <property type="molecule type" value="Genomic_DNA"/>
</dbReference>
<feature type="active site" description="Proton donor; for dehydratase activity" evidence="5">
    <location>
        <position position="1195"/>
    </location>
</feature>
<name>A0A0A2KTR4_PENIT</name>
<organism evidence="10 11">
    <name type="scientific">Penicillium italicum</name>
    <name type="common">Blue mold</name>
    <dbReference type="NCBI Taxonomy" id="40296"/>
    <lineage>
        <taxon>Eukaryota</taxon>
        <taxon>Fungi</taxon>
        <taxon>Dikarya</taxon>
        <taxon>Ascomycota</taxon>
        <taxon>Pezizomycotina</taxon>
        <taxon>Eurotiomycetes</taxon>
        <taxon>Eurotiomycetidae</taxon>
        <taxon>Eurotiales</taxon>
        <taxon>Aspergillaceae</taxon>
        <taxon>Penicillium</taxon>
    </lineage>
</organism>
<dbReference type="InterPro" id="IPR042104">
    <property type="entry name" value="PKS_dehydratase_sf"/>
</dbReference>
<dbReference type="OrthoDB" id="329835at2759"/>
<dbReference type="STRING" id="40296.A0A0A2KTR4"/>
<dbReference type="InterPro" id="IPR013154">
    <property type="entry name" value="ADH-like_N"/>
</dbReference>
<feature type="domain" description="Carrier" evidence="7">
    <location>
        <begin position="2316"/>
        <end position="2392"/>
    </location>
</feature>
<dbReference type="GO" id="GO:0004312">
    <property type="term" value="F:fatty acid synthase activity"/>
    <property type="evidence" value="ECO:0007669"/>
    <property type="project" value="TreeGrafter"/>
</dbReference>
<dbReference type="Pfam" id="PF21089">
    <property type="entry name" value="PKS_DH_N"/>
    <property type="match status" value="1"/>
</dbReference>
<dbReference type="SMART" id="SM00823">
    <property type="entry name" value="PKS_PP"/>
    <property type="match status" value="1"/>
</dbReference>
<dbReference type="SUPFAM" id="SSF53901">
    <property type="entry name" value="Thiolase-like"/>
    <property type="match status" value="1"/>
</dbReference>
<dbReference type="InterPro" id="IPR016036">
    <property type="entry name" value="Malonyl_transacylase_ACP-bd"/>
</dbReference>
<dbReference type="CDD" id="cd05195">
    <property type="entry name" value="enoyl_red"/>
    <property type="match status" value="1"/>
</dbReference>
<accession>A0A0A2KTR4</accession>
<evidence type="ECO:0000313" key="10">
    <source>
        <dbReference type="EMBL" id="KGO71202.1"/>
    </source>
</evidence>
<dbReference type="Gene3D" id="3.30.70.3290">
    <property type="match status" value="1"/>
</dbReference>
<dbReference type="InterPro" id="IPR014031">
    <property type="entry name" value="Ketoacyl_synth_C"/>
</dbReference>
<keyword evidence="11" id="KW-1185">Reference proteome</keyword>
<protein>
    <submittedName>
        <fullName evidence="10">Acyl transferase/acyl hydrolase/lysophospholipase</fullName>
    </submittedName>
</protein>
<comment type="caution">
    <text evidence="10">The sequence shown here is derived from an EMBL/GenBank/DDBJ whole genome shotgun (WGS) entry which is preliminary data.</text>
</comment>
<dbReference type="GO" id="GO:0030639">
    <property type="term" value="P:polyketide biosynthetic process"/>
    <property type="evidence" value="ECO:0007669"/>
    <property type="project" value="UniProtKB-ARBA"/>
</dbReference>
<feature type="region of interest" description="Disordered" evidence="6">
    <location>
        <begin position="1"/>
        <end position="44"/>
    </location>
</feature>
<dbReference type="GO" id="GO:0016491">
    <property type="term" value="F:oxidoreductase activity"/>
    <property type="evidence" value="ECO:0007669"/>
    <property type="project" value="InterPro"/>
</dbReference>
<evidence type="ECO:0000259" key="8">
    <source>
        <dbReference type="PROSITE" id="PS52004"/>
    </source>
</evidence>
<dbReference type="InterPro" id="IPR016039">
    <property type="entry name" value="Thiolase-like"/>
</dbReference>
<dbReference type="CDD" id="cd00833">
    <property type="entry name" value="PKS"/>
    <property type="match status" value="1"/>
</dbReference>
<dbReference type="Pfam" id="PF08240">
    <property type="entry name" value="ADH_N"/>
    <property type="match status" value="1"/>
</dbReference>
<dbReference type="InterPro" id="IPR014043">
    <property type="entry name" value="Acyl_transferase_dom"/>
</dbReference>
<feature type="region of interest" description="C-terminal hotdog fold" evidence="5">
    <location>
        <begin position="1131"/>
        <end position="1289"/>
    </location>
</feature>
<dbReference type="InterPro" id="IPR020843">
    <property type="entry name" value="ER"/>
</dbReference>
<keyword evidence="3 10" id="KW-0808">Transferase</keyword>
<dbReference type="Gene3D" id="3.90.180.10">
    <property type="entry name" value="Medium-chain alcohol dehydrogenases, catalytic domain"/>
    <property type="match status" value="1"/>
</dbReference>
<dbReference type="SUPFAM" id="SSF55048">
    <property type="entry name" value="Probable ACP-binding domain of malonyl-CoA ACP transacylase"/>
    <property type="match status" value="1"/>
</dbReference>
<dbReference type="InterPro" id="IPR016035">
    <property type="entry name" value="Acyl_Trfase/lysoPLipase"/>
</dbReference>
<dbReference type="Pfam" id="PF23114">
    <property type="entry name" value="NAD-bd_HRPKS_sdrA"/>
    <property type="match status" value="1"/>
</dbReference>
<feature type="domain" description="PKS/mFAS DH" evidence="9">
    <location>
        <begin position="987"/>
        <end position="1289"/>
    </location>
</feature>
<dbReference type="SUPFAM" id="SSF51735">
    <property type="entry name" value="NAD(P)-binding Rossmann-fold domains"/>
    <property type="match status" value="3"/>
</dbReference>
<dbReference type="Pfam" id="PF02801">
    <property type="entry name" value="Ketoacyl-synt_C"/>
    <property type="match status" value="1"/>
</dbReference>
<reference evidence="10 11" key="1">
    <citation type="journal article" date="2015" name="Mol. Plant Microbe Interact.">
        <title>Genome, transcriptome, and functional analyses of Penicillium expansum provide new insights into secondary metabolism and pathogenicity.</title>
        <authorList>
            <person name="Ballester A.R."/>
            <person name="Marcet-Houben M."/>
            <person name="Levin E."/>
            <person name="Sela N."/>
            <person name="Selma-Lazaro C."/>
            <person name="Carmona L."/>
            <person name="Wisniewski M."/>
            <person name="Droby S."/>
            <person name="Gonzalez-Candelas L."/>
            <person name="Gabaldon T."/>
        </authorList>
    </citation>
    <scope>NUCLEOTIDE SEQUENCE [LARGE SCALE GENOMIC DNA]</scope>
    <source>
        <strain evidence="10 11">PHI-1</strain>
    </source>
</reference>
<dbReference type="InterPro" id="IPR049900">
    <property type="entry name" value="PKS_mFAS_DH"/>
</dbReference>
<dbReference type="Pfam" id="PF00550">
    <property type="entry name" value="PP-binding"/>
    <property type="match status" value="1"/>
</dbReference>
<dbReference type="Gene3D" id="3.40.50.720">
    <property type="entry name" value="NAD(P)-binding Rossmann-like Domain"/>
    <property type="match status" value="2"/>
</dbReference>
<proteinExistence type="predicted"/>
<dbReference type="PROSITE" id="PS50075">
    <property type="entry name" value="CARRIER"/>
    <property type="match status" value="1"/>
</dbReference>
<dbReference type="Pfam" id="PF08659">
    <property type="entry name" value="KR"/>
    <property type="match status" value="1"/>
</dbReference>
<dbReference type="HOGENOM" id="CLU_000022_31_4_1"/>
<dbReference type="SMART" id="SM00822">
    <property type="entry name" value="PKS_KR"/>
    <property type="match status" value="1"/>
</dbReference>
<keyword evidence="4" id="KW-0511">Multifunctional enzyme</keyword>
<feature type="region of interest" description="N-terminal hotdog fold" evidence="5">
    <location>
        <begin position="987"/>
        <end position="1118"/>
    </location>
</feature>
<dbReference type="GO" id="GO:0004315">
    <property type="term" value="F:3-oxoacyl-[acyl-carrier-protein] synthase activity"/>
    <property type="evidence" value="ECO:0007669"/>
    <property type="project" value="InterPro"/>
</dbReference>
<dbReference type="Pfam" id="PF14765">
    <property type="entry name" value="PS-DH"/>
    <property type="match status" value="1"/>
</dbReference>
<feature type="domain" description="Ketosynthase family 3 (KS3)" evidence="8">
    <location>
        <begin position="46"/>
        <end position="475"/>
    </location>
</feature>
<dbReference type="InterPro" id="IPR032821">
    <property type="entry name" value="PKS_assoc"/>
</dbReference>
<dbReference type="InterPro" id="IPR036736">
    <property type="entry name" value="ACP-like_sf"/>
</dbReference>
<dbReference type="OMA" id="HIKPIAP"/>
<evidence type="ECO:0000256" key="2">
    <source>
        <dbReference type="ARBA" id="ARBA00022553"/>
    </source>
</evidence>
<keyword evidence="1" id="KW-0596">Phosphopantetheine</keyword>
<keyword evidence="10" id="KW-0378">Hydrolase</keyword>
<dbReference type="Pfam" id="PF00109">
    <property type="entry name" value="ketoacyl-synt"/>
    <property type="match status" value="1"/>
</dbReference>
<dbReference type="PhylomeDB" id="A0A0A2KTR4"/>
<dbReference type="FunFam" id="3.40.50.720:FF:000209">
    <property type="entry name" value="Polyketide synthase Pks12"/>
    <property type="match status" value="1"/>
</dbReference>
<evidence type="ECO:0000256" key="5">
    <source>
        <dbReference type="PROSITE-ProRule" id="PRU01363"/>
    </source>
</evidence>
<sequence length="2395" mass="259438">MINSGSGSQLLSSVPSDSQTHGHTNGHIDGQINGHTAGETAPKVSQSPIAIVGLACRLPGHVHTPKDLWDLMARAGVAETKPPSTRFNLDGHYDGSKKPFTMKTPGAMFLEDVDPADFDAQFFNINHMDASSMDPQQRVLMEVAYECLENAGIPVESLGGKRIGCLVGASAVDYHDMTCRDPEDRTESPTMGTGRALLSNRISHYLNVHGPSMTIDTACSSTLIALDMACLYLSANQCDGILVGGVNMYLSPERNQDMGAMRPTASATGKCHTFDASADGYVAAEAINAVFLKRLDDAVRDRDPIRAIIRGTATNSAGRTPGIAMPNDKAQAAAIRMAYANAGIPESELSQTGYLECHGTGTLVGDPIEVNGAASVFAESKSTDQPLIIGSVKSNIGHSEAAAGLSGLIKAVLAVEQGIIPGTATFITPNPKIDFEKNRVRASRNALAWPANTKKRASINSFGFGGANGHAIIEAPEYLLGDRIPKYKSTFASGQSISANFFDDSDDEDSIDDLGALTPSLSLTKPKVIVLSAEDENSLKASIKRLSSHILNPGVRVNLENLAFTLSERRSKLYHRAYSLKTDTQITSDAFQLAKPLGQDLRIGFIFTGQGAQWPAMGKQLIEAFPVARSVVESLDTVLQSLPEPPSWSLVSELTEDRDSAHLREPEFSQPLVTALQLALLAVLSQWGIRPARVVGHSSGEIAAAVAAGYLTSETAIKVAFFRGQAGKQLPPQQAVGMLAVGVSASQVEPFIDSDDDPVQIACFNSPRSLTVSGTVAALERLRDRLQAENQFARLLQVNYAYHSQYMSSIGKRYLEMLNAHGVEASETKSTDAVMFSSVTGAPLERPVDATYWLENMVSQVRFDQAASEMLKGKDGVNFLVELGPSNALKGPVAQIIDAIASSIGAPPIYTSAAQRGTETLQALYHVAGRLFTAGGTIDLARVNEYSVQDPPSTLVDLPNYAWNHSKKYWHESPASKDWRARPFLKHDLLGTKVLGTPWQAPTWRNTMRLNDHPWLKDHQIGDQVVFPGAGYIAMAMEAIYQTTCLTEWTDGVPARYRFRLRNMKFFRALVLDSSYDSKVILNLTPNKSWYEYKVSSRAEDIIHDHASGLIRIETEFLDTTAPVGALEPLQTPVSARAWYKAMREAGFNFGPSFQKHLSMEYQAGQQSGRSTVSLEAPESAWPQSNYAIHPACIDGCFQTVLSSAWKGDRSAVDAALVPLSIDSLVIPWNSDLPGEAYAVAKSEFTGIGRADVAKNYSASTAVFHPVNGNLLLEMKGLRYTELDSSSPETLSTHSYGLVNWAPDVSLLSEAGFHQLVTGLGAGGEVAQGLIDTIAHKRPGLSVLEVDLDSETAANSLWLERADTATRAACTQYQFASSDANRTVAIQNAYPSAKNVEFTVASFTTAELPASQQFDLVILKLPPQPGPWLGQALANLCNGLTETGIGLIVHADERSRLDVHAATQESEWARVWSAGAVTLVQDVPLAGADHREVYHVRFRTGESTVGGLIDTALSHAGGWKSIPAWEPEQVPPGSKVLVLDELEGPVMSKLNDKQWAMLQLLIQNQCDLLWVTSGAQMEVTQPTQAAIIGFLRVVRNEEPLLRLISLDVESPTANDATVGAIDRCLRILTAAEGPRTHIDSEYVERGGTIHISRVLPDTAVNEAQKEEATGRQVQTMELHAAPNCIRLRAERIGNIDAVRYNEVSSAPLPLEANRVEVEIYASGVNFKEVAVTVGIVPDNEHLLGGEGAGIITRVAPDVTDFKPGQRVAFFQKGSFANRIITTTQRVYPIPDSMSFEEASTIPCVFMTSMYGLYRLAHLKKGDRVLIHSATGGVGLSAIQLSQYKGAEVYATAGTPEKREFLKAQFGIPEERIFSSRTKAFAEQIMAYTGGKGVDVILNSLTGDLLDESWRIVADGGTMVEIGKKDILDRSSLAMEPFNRNASFRALDLSHKDITDDTIASLLADIFKLMQGGHLSPITPMHIFSFRDIPAAFRLLRSGKHIGKLVISDGPNAKVDVPVRPAPRRMSLSPDKSYLIVGGLRGLCSSLAIYLAQNGAKHLAVMSRSGHEDEQSQKIVRDLHALGCQVDLLRGDVSNLSHVRSAFATTRVPIGGIVQGAMVLRDRTFAGMSLDDYHTALGCKVPGTWNLHQVALEQGLNLDFFTMLSSVSGLCGSKGQANYAAGNTFLDAFASYRRRLGLAACSINLGVIQDVGYMAERDDLQDRYDAAVWHAINERLLRRIFGFSILQQDAIPINKTSSANLVTGIQVPQPVESFLLRDARFAALCLQQGGQQSQTLSDSKDIQAIFLLLHSKAEPAAVLEVTVDVLNRYLMTSLRLPEALDVARPLSTYGIDSLAAVEFRNWLRIELGVDLSTLEIVNAPSLVSICEKVISKIPNA</sequence>
<dbReference type="InterPro" id="IPR057326">
    <property type="entry name" value="KR_dom"/>
</dbReference>
<gene>
    <name evidence="10" type="ORF">PITC_096670</name>
</gene>
<dbReference type="Gene3D" id="3.40.366.10">
    <property type="entry name" value="Malonyl-Coenzyme A Acyl Carrier Protein, domain 2"/>
    <property type="match status" value="1"/>
</dbReference>
<evidence type="ECO:0000256" key="1">
    <source>
        <dbReference type="ARBA" id="ARBA00022450"/>
    </source>
</evidence>
<dbReference type="InterPro" id="IPR014030">
    <property type="entry name" value="Ketoacyl_synth_N"/>
</dbReference>
<dbReference type="InterPro" id="IPR049551">
    <property type="entry name" value="PKS_DH_C"/>
</dbReference>
<dbReference type="GO" id="GO:1901336">
    <property type="term" value="P:lactone biosynthetic process"/>
    <property type="evidence" value="ECO:0007669"/>
    <property type="project" value="UniProtKB-ARBA"/>
</dbReference>
<feature type="compositionally biased region" description="Polar residues" evidence="6">
    <location>
        <begin position="1"/>
        <end position="23"/>
    </location>
</feature>
<dbReference type="GO" id="GO:0006633">
    <property type="term" value="P:fatty acid biosynthetic process"/>
    <property type="evidence" value="ECO:0007669"/>
    <property type="project" value="InterPro"/>
</dbReference>
<dbReference type="InterPro" id="IPR020841">
    <property type="entry name" value="PKS_Beta-ketoAc_synthase_dom"/>
</dbReference>
<evidence type="ECO:0000259" key="9">
    <source>
        <dbReference type="PROSITE" id="PS52019"/>
    </source>
</evidence>
<dbReference type="GO" id="GO:0031177">
    <property type="term" value="F:phosphopantetheine binding"/>
    <property type="evidence" value="ECO:0007669"/>
    <property type="project" value="InterPro"/>
</dbReference>
<evidence type="ECO:0000256" key="3">
    <source>
        <dbReference type="ARBA" id="ARBA00022679"/>
    </source>
</evidence>
<dbReference type="InterPro" id="IPR013968">
    <property type="entry name" value="PKS_KR"/>
</dbReference>
<dbReference type="Pfam" id="PF13602">
    <property type="entry name" value="ADH_zinc_N_2"/>
    <property type="match status" value="1"/>
</dbReference>
<dbReference type="Proteomes" id="UP000030104">
    <property type="component" value="Unassembled WGS sequence"/>
</dbReference>
<evidence type="ECO:0000256" key="4">
    <source>
        <dbReference type="ARBA" id="ARBA00023268"/>
    </source>
</evidence>
<dbReference type="Gene3D" id="3.40.47.10">
    <property type="match status" value="1"/>
</dbReference>
<dbReference type="Pfam" id="PF16197">
    <property type="entry name" value="KAsynt_C_assoc"/>
    <property type="match status" value="1"/>
</dbReference>
<dbReference type="SUPFAM" id="SSF50129">
    <property type="entry name" value="GroES-like"/>
    <property type="match status" value="1"/>
</dbReference>
<dbReference type="InterPro" id="IPR001227">
    <property type="entry name" value="Ac_transferase_dom_sf"/>
</dbReference>
<dbReference type="PROSITE" id="PS52004">
    <property type="entry name" value="KS3_2"/>
    <property type="match status" value="1"/>
</dbReference>
<dbReference type="InterPro" id="IPR049552">
    <property type="entry name" value="PKS_DH_N"/>
</dbReference>